<feature type="compositionally biased region" description="Low complexity" evidence="18">
    <location>
        <begin position="178"/>
        <end position="191"/>
    </location>
</feature>
<feature type="transmembrane region" description="Helical" evidence="17">
    <location>
        <begin position="283"/>
        <end position="304"/>
    </location>
</feature>
<evidence type="ECO:0000256" key="13">
    <source>
        <dbReference type="ARBA" id="ARBA00023034"/>
    </source>
</evidence>
<evidence type="ECO:0000256" key="14">
    <source>
        <dbReference type="ARBA" id="ARBA00023136"/>
    </source>
</evidence>
<dbReference type="Ensembl" id="ENSPCLT00000002592.1">
    <property type="protein sequence ID" value="ENSPCLP00000001924.1"/>
    <property type="gene ID" value="ENSPCLG00000001603.1"/>
</dbReference>
<name>A0A669P3C2_PHACC</name>
<reference evidence="19" key="2">
    <citation type="submission" date="2025-09" db="UniProtKB">
        <authorList>
            <consortium name="Ensembl"/>
        </authorList>
    </citation>
    <scope>IDENTIFICATION</scope>
</reference>
<evidence type="ECO:0000256" key="17">
    <source>
        <dbReference type="RuleBase" id="RU363122"/>
    </source>
</evidence>
<dbReference type="Pfam" id="PF04144">
    <property type="entry name" value="SCAMP"/>
    <property type="match status" value="1"/>
</dbReference>
<keyword evidence="6" id="KW-1003">Cell membrane</keyword>
<proteinExistence type="inferred from homology"/>
<organism evidence="19 20">
    <name type="scientific">Phasianus colchicus</name>
    <name type="common">Common pheasant</name>
    <dbReference type="NCBI Taxonomy" id="9054"/>
    <lineage>
        <taxon>Eukaryota</taxon>
        <taxon>Metazoa</taxon>
        <taxon>Chordata</taxon>
        <taxon>Craniata</taxon>
        <taxon>Vertebrata</taxon>
        <taxon>Euteleostomi</taxon>
        <taxon>Archelosauria</taxon>
        <taxon>Archosauria</taxon>
        <taxon>Dinosauria</taxon>
        <taxon>Saurischia</taxon>
        <taxon>Theropoda</taxon>
        <taxon>Coelurosauria</taxon>
        <taxon>Aves</taxon>
        <taxon>Neognathae</taxon>
        <taxon>Galloanserae</taxon>
        <taxon>Galliformes</taxon>
        <taxon>Phasianidae</taxon>
        <taxon>Phasianinae</taxon>
        <taxon>Phasianus</taxon>
    </lineage>
</organism>
<keyword evidence="15" id="KW-0968">Cytoplasmic vesicle</keyword>
<dbReference type="PANTHER" id="PTHR10687">
    <property type="entry name" value="SECRETORY CARRIER-ASSOCIATED MEMBRANE PROTEIN SCAMP"/>
    <property type="match status" value="1"/>
</dbReference>
<evidence type="ECO:0000313" key="19">
    <source>
        <dbReference type="Ensembl" id="ENSPCLP00000001924.1"/>
    </source>
</evidence>
<evidence type="ECO:0000313" key="20">
    <source>
        <dbReference type="Proteomes" id="UP000472261"/>
    </source>
</evidence>
<dbReference type="PANTHER" id="PTHR10687:SF5">
    <property type="entry name" value="SECRETORY CARRIER-ASSOCIATED MEMBRANE PROTEIN 5"/>
    <property type="match status" value="1"/>
</dbReference>
<keyword evidence="20" id="KW-1185">Reference proteome</keyword>
<dbReference type="AlphaFoldDB" id="A0A669P3C2"/>
<keyword evidence="13" id="KW-0333">Golgi apparatus</keyword>
<dbReference type="InterPro" id="IPR007273">
    <property type="entry name" value="SCAMP"/>
</dbReference>
<keyword evidence="5 17" id="KW-0813">Transport</keyword>
<dbReference type="GO" id="GO:0006887">
    <property type="term" value="P:exocytosis"/>
    <property type="evidence" value="ECO:0007669"/>
    <property type="project" value="UniProtKB-KW"/>
</dbReference>
<protein>
    <recommendedName>
        <fullName evidence="17">Secretory carrier-associated membrane protein</fullName>
        <shortName evidence="17">Secretory carrier membrane protein</shortName>
    </recommendedName>
</protein>
<keyword evidence="9" id="KW-0967">Endosome</keyword>
<keyword evidence="10" id="KW-0653">Protein transport</keyword>
<evidence type="ECO:0000256" key="16">
    <source>
        <dbReference type="ARBA" id="ARBA00038169"/>
    </source>
</evidence>
<evidence type="ECO:0000256" key="2">
    <source>
        <dbReference type="ARBA" id="ARBA00004195"/>
    </source>
</evidence>
<comment type="subcellular location">
    <subcellularLocation>
        <location evidence="4">Cell membrane</location>
        <topology evidence="4">Multi-pass membrane protein</topology>
    </subcellularLocation>
    <subcellularLocation>
        <location evidence="3">Cytoplasmic vesicle</location>
        <location evidence="3">Secretory vesicle</location>
        <location evidence="3">Synaptic vesicle membrane</location>
        <topology evidence="3">Multi-pass membrane protein</topology>
    </subcellularLocation>
    <subcellularLocation>
        <location evidence="1">Golgi apparatus</location>
        <location evidence="1">trans-Golgi network membrane</location>
        <topology evidence="1">Multi-pass membrane protein</topology>
    </subcellularLocation>
    <subcellularLocation>
        <location evidence="17">Membrane</location>
        <topology evidence="17">Multi-pass membrane protein</topology>
    </subcellularLocation>
    <subcellularLocation>
        <location evidence="2">Recycling endosome membrane</location>
        <topology evidence="2">Multi-pass membrane protein</topology>
    </subcellularLocation>
</comment>
<feature type="region of interest" description="Disordered" evidence="18">
    <location>
        <begin position="165"/>
        <end position="195"/>
    </location>
</feature>
<evidence type="ECO:0000256" key="11">
    <source>
        <dbReference type="ARBA" id="ARBA00022989"/>
    </source>
</evidence>
<evidence type="ECO:0000256" key="7">
    <source>
        <dbReference type="ARBA" id="ARBA00022483"/>
    </source>
</evidence>
<evidence type="ECO:0000256" key="18">
    <source>
        <dbReference type="SAM" id="MobiDB-lite"/>
    </source>
</evidence>
<dbReference type="GO" id="GO:0005886">
    <property type="term" value="C:plasma membrane"/>
    <property type="evidence" value="ECO:0007669"/>
    <property type="project" value="UniProtKB-SubCell"/>
</dbReference>
<sequence>MHAPHGDCPQTHMEPATSFPIDGLLCPIQRVYHRGFPLTHVEPAKLLPRRGSASIHMEFTIPHTEFPLTHIKLTTPYGGFSLSPFPKEGHPDHMEYAKLLYWESPLSHVELTAPVPRRGSPTTYVVLSAPEICLPSPVGPCALRTPRPAASGPWTVPIALARSGGRPRWRGGRETAQSRESAAAAARAAPGGRRHPRREAWGRCCAWGPDRDGRGAEKANNFPPLPRFIPLKPCFYQDFEAEIPPQHRTMAKRLYYLWMLNSITLAVNLVGCLAWLIGGGGAVNLGLAILWLILFTPCSYVCWFRPIYKAFKTDSSFSFMAFFFTFMAQLVISIIQAVGIPGWGVCGWIAAISFFGTNVGSAVVMLIPTILFTGMAVFSFIALTMVHKFYRGSGGSFSKAQEEWTTGAWKNPHVQQAAQNAAMGAAQGAMMQHETQYSATPNYTYSNEM</sequence>
<keyword evidence="11 17" id="KW-1133">Transmembrane helix</keyword>
<keyword evidence="8 17" id="KW-0812">Transmembrane</keyword>
<evidence type="ECO:0000256" key="15">
    <source>
        <dbReference type="ARBA" id="ARBA00023329"/>
    </source>
</evidence>
<reference evidence="19" key="1">
    <citation type="submission" date="2025-08" db="UniProtKB">
        <authorList>
            <consortium name="Ensembl"/>
        </authorList>
    </citation>
    <scope>IDENTIFICATION</scope>
</reference>
<evidence type="ECO:0000256" key="6">
    <source>
        <dbReference type="ARBA" id="ARBA00022475"/>
    </source>
</evidence>
<comment type="similarity">
    <text evidence="16">Belongs to the SCAMP family. SCAMP5 subfamily.</text>
</comment>
<keyword evidence="14 17" id="KW-0472">Membrane</keyword>
<feature type="transmembrane region" description="Helical" evidence="17">
    <location>
        <begin position="316"/>
        <end position="339"/>
    </location>
</feature>
<dbReference type="GO" id="GO:0015031">
    <property type="term" value="P:protein transport"/>
    <property type="evidence" value="ECO:0007669"/>
    <property type="project" value="UniProtKB-KW"/>
</dbReference>
<evidence type="ECO:0000256" key="8">
    <source>
        <dbReference type="ARBA" id="ARBA00022692"/>
    </source>
</evidence>
<evidence type="ECO:0000256" key="10">
    <source>
        <dbReference type="ARBA" id="ARBA00022927"/>
    </source>
</evidence>
<keyword evidence="7" id="KW-0268">Exocytosis</keyword>
<keyword evidence="12" id="KW-0770">Synapse</keyword>
<evidence type="ECO:0000256" key="3">
    <source>
        <dbReference type="ARBA" id="ARBA00004644"/>
    </source>
</evidence>
<feature type="transmembrane region" description="Helical" evidence="17">
    <location>
        <begin position="359"/>
        <end position="383"/>
    </location>
</feature>
<evidence type="ECO:0000256" key="5">
    <source>
        <dbReference type="ARBA" id="ARBA00022448"/>
    </source>
</evidence>
<accession>A0A669P3C2</accession>
<dbReference type="GO" id="GO:0032588">
    <property type="term" value="C:trans-Golgi network membrane"/>
    <property type="evidence" value="ECO:0007669"/>
    <property type="project" value="TreeGrafter"/>
</dbReference>
<dbReference type="GO" id="GO:0030672">
    <property type="term" value="C:synaptic vesicle membrane"/>
    <property type="evidence" value="ECO:0007669"/>
    <property type="project" value="UniProtKB-SubCell"/>
</dbReference>
<feature type="transmembrane region" description="Helical" evidence="17">
    <location>
        <begin position="255"/>
        <end position="277"/>
    </location>
</feature>
<evidence type="ECO:0000256" key="12">
    <source>
        <dbReference type="ARBA" id="ARBA00023018"/>
    </source>
</evidence>
<dbReference type="GO" id="GO:0055038">
    <property type="term" value="C:recycling endosome membrane"/>
    <property type="evidence" value="ECO:0007669"/>
    <property type="project" value="UniProtKB-SubCell"/>
</dbReference>
<evidence type="ECO:0000256" key="1">
    <source>
        <dbReference type="ARBA" id="ARBA00004166"/>
    </source>
</evidence>
<evidence type="ECO:0000256" key="9">
    <source>
        <dbReference type="ARBA" id="ARBA00022753"/>
    </source>
</evidence>
<evidence type="ECO:0000256" key="4">
    <source>
        <dbReference type="ARBA" id="ARBA00004651"/>
    </source>
</evidence>
<dbReference type="Proteomes" id="UP000472261">
    <property type="component" value="Unplaced"/>
</dbReference>